<name>A0A239F0J6_9BACT</name>
<keyword evidence="6" id="KW-0963">Cytoplasm</keyword>
<evidence type="ECO:0000256" key="1">
    <source>
        <dbReference type="ARBA" id="ARBA00001974"/>
    </source>
</evidence>
<feature type="domain" description="Amine oxidase" evidence="7">
    <location>
        <begin position="10"/>
        <end position="438"/>
    </location>
</feature>
<gene>
    <name evidence="8" type="ORF">SAMN06296052_107163</name>
</gene>
<organism evidence="8 9">
    <name type="scientific">Pontibacter ummariensis</name>
    <dbReference type="NCBI Taxonomy" id="1610492"/>
    <lineage>
        <taxon>Bacteria</taxon>
        <taxon>Pseudomonadati</taxon>
        <taxon>Bacteroidota</taxon>
        <taxon>Cytophagia</taxon>
        <taxon>Cytophagales</taxon>
        <taxon>Hymenobacteraceae</taxon>
        <taxon>Pontibacter</taxon>
    </lineage>
</organism>
<comment type="subcellular location">
    <subcellularLocation>
        <location evidence="6">Cytoplasm</location>
    </subcellularLocation>
</comment>
<evidence type="ECO:0000256" key="6">
    <source>
        <dbReference type="RuleBase" id="RU364052"/>
    </source>
</evidence>
<evidence type="ECO:0000256" key="4">
    <source>
        <dbReference type="ARBA" id="ARBA00023002"/>
    </source>
</evidence>
<keyword evidence="9" id="KW-1185">Reference proteome</keyword>
<keyword evidence="2 6" id="KW-0285">Flavoprotein</keyword>
<dbReference type="UniPathway" id="UPA00252"/>
<dbReference type="InterPro" id="IPR036188">
    <property type="entry name" value="FAD/NAD-bd_sf"/>
</dbReference>
<reference evidence="9" key="1">
    <citation type="submission" date="2017-06" db="EMBL/GenBank/DDBJ databases">
        <authorList>
            <person name="Varghese N."/>
            <person name="Submissions S."/>
        </authorList>
    </citation>
    <scope>NUCLEOTIDE SEQUENCE [LARGE SCALE GENOMIC DNA]</scope>
    <source>
        <strain evidence="9">NKM1</strain>
    </source>
</reference>
<dbReference type="Pfam" id="PF01593">
    <property type="entry name" value="Amino_oxidase"/>
    <property type="match status" value="1"/>
</dbReference>
<evidence type="ECO:0000256" key="3">
    <source>
        <dbReference type="ARBA" id="ARBA00022827"/>
    </source>
</evidence>
<dbReference type="Gene3D" id="1.10.3110.10">
    <property type="entry name" value="protoporphyrinogen ix oxidase, domain 3"/>
    <property type="match status" value="1"/>
</dbReference>
<comment type="pathway">
    <text evidence="6">Porphyrin-containing compound metabolism; protoheme biosynthesis.</text>
</comment>
<evidence type="ECO:0000259" key="7">
    <source>
        <dbReference type="Pfam" id="PF01593"/>
    </source>
</evidence>
<dbReference type="EMBL" id="FZOQ01000007">
    <property type="protein sequence ID" value="SNS50355.1"/>
    <property type="molecule type" value="Genomic_DNA"/>
</dbReference>
<dbReference type="SUPFAM" id="SSF51905">
    <property type="entry name" value="FAD/NAD(P)-binding domain"/>
    <property type="match status" value="1"/>
</dbReference>
<keyword evidence="4 6" id="KW-0560">Oxidoreductase</keyword>
<dbReference type="Proteomes" id="UP000198432">
    <property type="component" value="Unassembled WGS sequence"/>
</dbReference>
<dbReference type="GO" id="GO:0006783">
    <property type="term" value="P:heme biosynthetic process"/>
    <property type="evidence" value="ECO:0007669"/>
    <property type="project" value="UniProtKB-UniRule"/>
</dbReference>
<dbReference type="GO" id="GO:0005737">
    <property type="term" value="C:cytoplasm"/>
    <property type="evidence" value="ECO:0007669"/>
    <property type="project" value="UniProtKB-SubCell"/>
</dbReference>
<dbReference type="InterPro" id="IPR004572">
    <property type="entry name" value="Protoporphyrinogen_oxidase"/>
</dbReference>
<dbReference type="Gene3D" id="3.50.50.60">
    <property type="entry name" value="FAD/NAD(P)-binding domain"/>
    <property type="match status" value="1"/>
</dbReference>
<evidence type="ECO:0000256" key="5">
    <source>
        <dbReference type="ARBA" id="ARBA00023133"/>
    </source>
</evidence>
<dbReference type="PANTHER" id="PTHR42923">
    <property type="entry name" value="PROTOPORPHYRINOGEN OXIDASE"/>
    <property type="match status" value="1"/>
</dbReference>
<dbReference type="InterPro" id="IPR050464">
    <property type="entry name" value="Zeta_carotene_desat/Oxidored"/>
</dbReference>
<keyword evidence="5 6" id="KW-0350">Heme biosynthesis</keyword>
<dbReference type="Gene3D" id="3.90.660.20">
    <property type="entry name" value="Protoporphyrinogen oxidase, mitochondrial, domain 2"/>
    <property type="match status" value="1"/>
</dbReference>
<dbReference type="GO" id="GO:0004729">
    <property type="term" value="F:oxygen-dependent protoporphyrinogen oxidase activity"/>
    <property type="evidence" value="ECO:0007669"/>
    <property type="project" value="UniProtKB-UniRule"/>
</dbReference>
<dbReference type="EC" id="1.3.3.15" evidence="6"/>
<dbReference type="RefSeq" id="WP_089319045.1">
    <property type="nucleotide sequence ID" value="NZ_FZOQ01000007.1"/>
</dbReference>
<dbReference type="PRINTS" id="PR00419">
    <property type="entry name" value="ADXRDTASE"/>
</dbReference>
<comment type="cofactor">
    <cofactor evidence="1 6">
        <name>FAD</name>
        <dbReference type="ChEBI" id="CHEBI:57692"/>
    </cofactor>
</comment>
<proteinExistence type="inferred from homology"/>
<comment type="function">
    <text evidence="6">Involved in coproporphyrin-dependent heme b biosynthesis. Catalyzes the oxidation of coproporphyrinogen III to coproporphyrin III.</text>
</comment>
<evidence type="ECO:0000313" key="8">
    <source>
        <dbReference type="EMBL" id="SNS50355.1"/>
    </source>
</evidence>
<dbReference type="InterPro" id="IPR002937">
    <property type="entry name" value="Amino_oxidase"/>
</dbReference>
<comment type="similarity">
    <text evidence="6">Belongs to the protoporphyrinogen/coproporphyrinogen oxidase family. Coproporphyrinogen III oxidase subfamily.</text>
</comment>
<comment type="catalytic activity">
    <reaction evidence="6">
        <text>coproporphyrinogen III + 3 O2 = coproporphyrin III + 3 H2O2</text>
        <dbReference type="Rhea" id="RHEA:43436"/>
        <dbReference type="ChEBI" id="CHEBI:15379"/>
        <dbReference type="ChEBI" id="CHEBI:16240"/>
        <dbReference type="ChEBI" id="CHEBI:57309"/>
        <dbReference type="ChEBI" id="CHEBI:131725"/>
        <dbReference type="EC" id="1.3.3.15"/>
    </reaction>
</comment>
<dbReference type="NCBIfam" id="TIGR00562">
    <property type="entry name" value="proto_IX_ox"/>
    <property type="match status" value="1"/>
</dbReference>
<dbReference type="OrthoDB" id="9805195at2"/>
<dbReference type="PANTHER" id="PTHR42923:SF3">
    <property type="entry name" value="PROTOPORPHYRINOGEN OXIDASE"/>
    <property type="match status" value="1"/>
</dbReference>
<sequence>MRVAIIGAGISGLALAYYLQKLGIAYDLFEASPRVGGNIQTVRVQDYLLELGPNFLQPSPELDDLIKELKLGPQVMQASHAHEDKYVLRDGDYHKLPDTPFSLLANNFFSWKTKFRILKERDVPPADIAYETVSQFFERRFGKGVIDYGVSPYMTGLFAGDPEKLLVKKALPKLKELELKHGSVLKGLARHPGSVSRAKAFSFVNGMSTLPKAIAGKLVSLHTEHRVEMITRNQGKYVVSCTSSGDYDTEEYDLLVLALPAHQAADLLHFTFPGMAAALQNIQYPPLAVVHSVYYKKEVAHPLHGLGAMHPQVEHPFACGAVWSSSIFEGRCRPHEVLFTSFIGGSQCAQHALTAPPLLQEQVHKELKALHMISADKPIFQYVHLWEHSLPQYDLYIEDAHEIAKSLEQEGLFVAANWHSGVSVPTCIHYAKELAYKIILKRPQVLNS</sequence>
<evidence type="ECO:0000313" key="9">
    <source>
        <dbReference type="Proteomes" id="UP000198432"/>
    </source>
</evidence>
<dbReference type="AlphaFoldDB" id="A0A239F0J6"/>
<keyword evidence="3 6" id="KW-0274">FAD</keyword>
<protein>
    <recommendedName>
        <fullName evidence="6">Coproporphyrinogen III oxidase</fullName>
        <ecNumber evidence="6">1.3.3.15</ecNumber>
    </recommendedName>
</protein>
<evidence type="ECO:0000256" key="2">
    <source>
        <dbReference type="ARBA" id="ARBA00022630"/>
    </source>
</evidence>
<dbReference type="SUPFAM" id="SSF54373">
    <property type="entry name" value="FAD-linked reductases, C-terminal domain"/>
    <property type="match status" value="1"/>
</dbReference>
<accession>A0A239F0J6</accession>